<dbReference type="EMBL" id="JACTNZ010000009">
    <property type="protein sequence ID" value="KAG5532636.1"/>
    <property type="molecule type" value="Genomic_DNA"/>
</dbReference>
<name>A0AAV6IUT6_9ERIC</name>
<comment type="caution">
    <text evidence="2">The sequence shown here is derived from an EMBL/GenBank/DDBJ whole genome shotgun (WGS) entry which is preliminary data.</text>
</comment>
<dbReference type="AlphaFoldDB" id="A0AAV6IUT6"/>
<feature type="chain" id="PRO_5043338742" description="Trypsin inhibitor" evidence="1">
    <location>
        <begin position="21"/>
        <end position="104"/>
    </location>
</feature>
<evidence type="ECO:0008006" key="4">
    <source>
        <dbReference type="Google" id="ProtNLM"/>
    </source>
</evidence>
<proteinExistence type="predicted"/>
<reference evidence="2" key="1">
    <citation type="submission" date="2020-08" db="EMBL/GenBank/DDBJ databases">
        <title>Plant Genome Project.</title>
        <authorList>
            <person name="Zhang R.-G."/>
        </authorList>
    </citation>
    <scope>NUCLEOTIDE SEQUENCE</scope>
    <source>
        <strain evidence="2">WSP0</strain>
        <tissue evidence="2">Leaf</tissue>
    </source>
</reference>
<organism evidence="2 3">
    <name type="scientific">Rhododendron griersonianum</name>
    <dbReference type="NCBI Taxonomy" id="479676"/>
    <lineage>
        <taxon>Eukaryota</taxon>
        <taxon>Viridiplantae</taxon>
        <taxon>Streptophyta</taxon>
        <taxon>Embryophyta</taxon>
        <taxon>Tracheophyta</taxon>
        <taxon>Spermatophyta</taxon>
        <taxon>Magnoliopsida</taxon>
        <taxon>eudicotyledons</taxon>
        <taxon>Gunneridae</taxon>
        <taxon>Pentapetalae</taxon>
        <taxon>asterids</taxon>
        <taxon>Ericales</taxon>
        <taxon>Ericaceae</taxon>
        <taxon>Ericoideae</taxon>
        <taxon>Rhodoreae</taxon>
        <taxon>Rhododendron</taxon>
    </lineage>
</organism>
<gene>
    <name evidence="2" type="ORF">RHGRI_027061</name>
</gene>
<feature type="signal peptide" evidence="1">
    <location>
        <begin position="1"/>
        <end position="20"/>
    </location>
</feature>
<keyword evidence="3" id="KW-1185">Reference proteome</keyword>
<evidence type="ECO:0000313" key="3">
    <source>
        <dbReference type="Proteomes" id="UP000823749"/>
    </source>
</evidence>
<keyword evidence="1" id="KW-0732">Signal</keyword>
<accession>A0AAV6IUT6</accession>
<sequence length="104" mass="11349">MEKVSSQMVLLAILLLTVSGQIFGLVAGLEVPKVSGAKGRDHVGEPHCQSNLPCRSWCSTKEYPRCVDGFCTCERVCIPEICNRLCPPKCKRTCVDNRCSCACA</sequence>
<dbReference type="Proteomes" id="UP000823749">
    <property type="component" value="Chromosome 9"/>
</dbReference>
<evidence type="ECO:0000256" key="1">
    <source>
        <dbReference type="SAM" id="SignalP"/>
    </source>
</evidence>
<evidence type="ECO:0000313" key="2">
    <source>
        <dbReference type="EMBL" id="KAG5532636.1"/>
    </source>
</evidence>
<protein>
    <recommendedName>
        <fullName evidence="4">Trypsin inhibitor</fullName>
    </recommendedName>
</protein>